<proteinExistence type="predicted"/>
<organism evidence="3 4">
    <name type="scientific">Robertmurraya siralis</name>
    <dbReference type="NCBI Taxonomy" id="77777"/>
    <lineage>
        <taxon>Bacteria</taxon>
        <taxon>Bacillati</taxon>
        <taxon>Bacillota</taxon>
        <taxon>Bacilli</taxon>
        <taxon>Bacillales</taxon>
        <taxon>Bacillaceae</taxon>
        <taxon>Robertmurraya</taxon>
    </lineage>
</organism>
<dbReference type="Pfam" id="PF08664">
    <property type="entry name" value="YcbB"/>
    <property type="match status" value="1"/>
</dbReference>
<dbReference type="GO" id="GO:0000160">
    <property type="term" value="P:phosphorelay signal transduction system"/>
    <property type="evidence" value="ECO:0007669"/>
    <property type="project" value="InterPro"/>
</dbReference>
<feature type="domain" description="Response regulatory" evidence="2">
    <location>
        <begin position="2"/>
        <end position="118"/>
    </location>
</feature>
<reference evidence="3" key="1">
    <citation type="submission" date="2021-03" db="EMBL/GenBank/DDBJ databases">
        <title>Antimicrobial resistance genes in bacteria isolated from Japanese honey, and their potential for conferring macrolide and lincosamide resistance in the American foulbrood pathogen Paenibacillus larvae.</title>
        <authorList>
            <person name="Okamoto M."/>
            <person name="Kumagai M."/>
            <person name="Kanamori H."/>
            <person name="Takamatsu D."/>
        </authorList>
    </citation>
    <scope>NUCLEOTIDE SEQUENCE</scope>
    <source>
        <strain evidence="3">J27TS8</strain>
    </source>
</reference>
<dbReference type="SMART" id="SM00448">
    <property type="entry name" value="REC"/>
    <property type="match status" value="1"/>
</dbReference>
<dbReference type="Proteomes" id="UP000682111">
    <property type="component" value="Unassembled WGS sequence"/>
</dbReference>
<evidence type="ECO:0000313" key="4">
    <source>
        <dbReference type="Proteomes" id="UP000682111"/>
    </source>
</evidence>
<dbReference type="InterPro" id="IPR052048">
    <property type="entry name" value="ST_Response_Regulator"/>
</dbReference>
<dbReference type="PANTHER" id="PTHR43228:SF8">
    <property type="entry name" value="TRANSCRIPTIONAL REGULATORY PROTEIN GLNL"/>
    <property type="match status" value="1"/>
</dbReference>
<evidence type="ECO:0000259" key="2">
    <source>
        <dbReference type="PROSITE" id="PS50110"/>
    </source>
</evidence>
<feature type="modified residue" description="4-aspartylphosphate" evidence="1">
    <location>
        <position position="54"/>
    </location>
</feature>
<dbReference type="Gene3D" id="3.40.50.2300">
    <property type="match status" value="1"/>
</dbReference>
<gene>
    <name evidence="3" type="ORF">J27TS8_06250</name>
</gene>
<name>A0A919WF54_9BACI</name>
<dbReference type="PANTHER" id="PTHR43228">
    <property type="entry name" value="TWO-COMPONENT RESPONSE REGULATOR"/>
    <property type="match status" value="1"/>
</dbReference>
<dbReference type="InterPro" id="IPR013972">
    <property type="entry name" value="YcbB"/>
</dbReference>
<dbReference type="InterPro" id="IPR011006">
    <property type="entry name" value="CheY-like_superfamily"/>
</dbReference>
<dbReference type="Pfam" id="PF00072">
    <property type="entry name" value="Response_reg"/>
    <property type="match status" value="1"/>
</dbReference>
<dbReference type="PROSITE" id="PS50110">
    <property type="entry name" value="RESPONSE_REGULATORY"/>
    <property type="match status" value="1"/>
</dbReference>
<dbReference type="AlphaFoldDB" id="A0A919WF54"/>
<dbReference type="RefSeq" id="WP_095306661.1">
    <property type="nucleotide sequence ID" value="NZ_BORC01000001.1"/>
</dbReference>
<keyword evidence="4" id="KW-1185">Reference proteome</keyword>
<protein>
    <submittedName>
        <fullName evidence="3">Transcriptional regulator</fullName>
    </submittedName>
</protein>
<dbReference type="SUPFAM" id="SSF52172">
    <property type="entry name" value="CheY-like"/>
    <property type="match status" value="1"/>
</dbReference>
<accession>A0A919WF54</accession>
<comment type="caution">
    <text evidence="3">The sequence shown here is derived from an EMBL/GenBank/DDBJ whole genome shotgun (WGS) entry which is preliminary data.</text>
</comment>
<dbReference type="EMBL" id="BORC01000001">
    <property type="protein sequence ID" value="GIN60632.1"/>
    <property type="molecule type" value="Genomic_DNA"/>
</dbReference>
<dbReference type="OrthoDB" id="1684633at2"/>
<dbReference type="InterPro" id="IPR001789">
    <property type="entry name" value="Sig_transdc_resp-reg_receiver"/>
</dbReference>
<evidence type="ECO:0000256" key="1">
    <source>
        <dbReference type="PROSITE-ProRule" id="PRU00169"/>
    </source>
</evidence>
<sequence length="306" mass="35283">MRFFLVDDDDSIRMILSDIIENEHFGEIVGEARDGSEIDTVLLSRKKVDILLIDLLMPHRDGLETIRAITPDFTGKIVMLSQVEIKELIGEAYALGIDYYILKPINKLEVINVLKKVSERIILENSIHRFQASLSQIDSLQSIKGEERPVVKERSIRFQTECQSILAELGILSDGGHKDIIDIMEILFENEDDVYSTIPSLKLLFEKVVQKNGNGCEDLQKEVKASEQRVRRAIHHSLNHIAALGLDDYTNPIFEQYASKFFDFSQVRLKMYELKLGYQVENQVPRINIKKFIQALYWEVVKQRES</sequence>
<evidence type="ECO:0000313" key="3">
    <source>
        <dbReference type="EMBL" id="GIN60632.1"/>
    </source>
</evidence>
<keyword evidence="1" id="KW-0597">Phosphoprotein</keyword>